<dbReference type="Gene3D" id="3.40.640.10">
    <property type="entry name" value="Type I PLP-dependent aspartate aminotransferase-like (Major domain)"/>
    <property type="match status" value="1"/>
</dbReference>
<comment type="similarity">
    <text evidence="4">Belongs to the GcvP family. N-terminal subunit subfamily.</text>
</comment>
<organism evidence="6 7">
    <name type="scientific">Candidatus Hakubella thermalkaliphila</name>
    <dbReference type="NCBI Taxonomy" id="2754717"/>
    <lineage>
        <taxon>Bacteria</taxon>
        <taxon>Bacillati</taxon>
        <taxon>Actinomycetota</taxon>
        <taxon>Actinomycetota incertae sedis</taxon>
        <taxon>Candidatus Hakubellales</taxon>
        <taxon>Candidatus Hakubellaceae</taxon>
        <taxon>Candidatus Hakubella</taxon>
    </lineage>
</organism>
<evidence type="ECO:0000256" key="2">
    <source>
        <dbReference type="ARBA" id="ARBA00023002"/>
    </source>
</evidence>
<dbReference type="InterPro" id="IPR015424">
    <property type="entry name" value="PyrdxlP-dep_Trfase"/>
</dbReference>
<dbReference type="NCBIfam" id="NF001696">
    <property type="entry name" value="PRK00451.1"/>
    <property type="match status" value="1"/>
</dbReference>
<evidence type="ECO:0000256" key="4">
    <source>
        <dbReference type="HAMAP-Rule" id="MF_00712"/>
    </source>
</evidence>
<comment type="subunit">
    <text evidence="4">The glycine cleavage system is composed of four proteins: P, T, L and H. In this organism, the P 'protein' is a heterodimer of two subunits.</text>
</comment>
<dbReference type="Gene3D" id="3.90.1150.10">
    <property type="entry name" value="Aspartate Aminotransferase, domain 1"/>
    <property type="match status" value="1"/>
</dbReference>
<dbReference type="SUPFAM" id="SSF53383">
    <property type="entry name" value="PLP-dependent transferases"/>
    <property type="match status" value="1"/>
</dbReference>
<keyword evidence="2 4" id="KW-0560">Oxidoreductase</keyword>
<dbReference type="PIRSF" id="PIRSF006815">
    <property type="entry name" value="GcvPA"/>
    <property type="match status" value="1"/>
</dbReference>
<evidence type="ECO:0000313" key="7">
    <source>
        <dbReference type="Proteomes" id="UP000574717"/>
    </source>
</evidence>
<name>A0A6V8NFL7_9ACTN</name>
<dbReference type="GO" id="GO:0019464">
    <property type="term" value="P:glycine decarboxylation via glycine cleavage system"/>
    <property type="evidence" value="ECO:0007669"/>
    <property type="project" value="UniProtKB-UniRule"/>
</dbReference>
<dbReference type="EC" id="1.4.4.2" evidence="4"/>
<dbReference type="EMBL" id="BLRU01000033">
    <property type="protein sequence ID" value="GFP19062.1"/>
    <property type="molecule type" value="Genomic_DNA"/>
</dbReference>
<gene>
    <name evidence="4" type="primary">gcvPA</name>
    <name evidence="6" type="ORF">HKBW3S03_00566</name>
</gene>
<dbReference type="Pfam" id="PF02347">
    <property type="entry name" value="GDC-P"/>
    <property type="match status" value="1"/>
</dbReference>
<dbReference type="InterPro" id="IPR015421">
    <property type="entry name" value="PyrdxlP-dep_Trfase_major"/>
</dbReference>
<proteinExistence type="inferred from homology"/>
<dbReference type="InterPro" id="IPR020581">
    <property type="entry name" value="GDC_P"/>
</dbReference>
<dbReference type="HAMAP" id="MF_00712">
    <property type="entry name" value="GcvPA"/>
    <property type="match status" value="1"/>
</dbReference>
<dbReference type="InterPro" id="IPR049315">
    <property type="entry name" value="GDC-P_N"/>
</dbReference>
<evidence type="ECO:0000259" key="5">
    <source>
        <dbReference type="Pfam" id="PF02347"/>
    </source>
</evidence>
<comment type="caution">
    <text evidence="6">The sequence shown here is derived from an EMBL/GenBank/DDBJ whole genome shotgun (WGS) entry which is preliminary data.</text>
</comment>
<comment type="catalytic activity">
    <reaction evidence="3 4">
        <text>N(6)-[(R)-lipoyl]-L-lysyl-[glycine-cleavage complex H protein] + glycine + H(+) = N(6)-[(R)-S(8)-aminomethyldihydrolipoyl]-L-lysyl-[glycine-cleavage complex H protein] + CO2</text>
        <dbReference type="Rhea" id="RHEA:24304"/>
        <dbReference type="Rhea" id="RHEA-COMP:10494"/>
        <dbReference type="Rhea" id="RHEA-COMP:10495"/>
        <dbReference type="ChEBI" id="CHEBI:15378"/>
        <dbReference type="ChEBI" id="CHEBI:16526"/>
        <dbReference type="ChEBI" id="CHEBI:57305"/>
        <dbReference type="ChEBI" id="CHEBI:83099"/>
        <dbReference type="ChEBI" id="CHEBI:83143"/>
        <dbReference type="EC" id="1.4.4.2"/>
    </reaction>
</comment>
<feature type="domain" description="Glycine cleavage system P-protein N-terminal" evidence="5">
    <location>
        <begin position="2"/>
        <end position="439"/>
    </location>
</feature>
<protein>
    <recommendedName>
        <fullName evidence="4">Probable glycine dehydrogenase (decarboxylating) subunit 1</fullName>
        <ecNumber evidence="4">1.4.4.2</ecNumber>
    </recommendedName>
    <alternativeName>
        <fullName evidence="4">Glycine cleavage system P-protein subunit 1</fullName>
    </alternativeName>
    <alternativeName>
        <fullName evidence="4">Glycine decarboxylase subunit 1</fullName>
    </alternativeName>
    <alternativeName>
        <fullName evidence="4">Glycine dehydrogenase (aminomethyl-transferring) subunit 1</fullName>
    </alternativeName>
</protein>
<dbReference type="AlphaFoldDB" id="A0A6V8NFL7"/>
<dbReference type="Proteomes" id="UP000574717">
    <property type="component" value="Unassembled WGS sequence"/>
</dbReference>
<reference evidence="6 7" key="1">
    <citation type="journal article" date="2020" name="Front. Microbiol.">
        <title>Single-cell genomics of novel Actinobacteria with the Wood-Ljungdahl pathway discovered in a serpentinizing system.</title>
        <authorList>
            <person name="Merino N."/>
            <person name="Kawai M."/>
            <person name="Boyd E.S."/>
            <person name="Colman D.R."/>
            <person name="McGlynn S.E."/>
            <person name="Nealson K.H."/>
            <person name="Kurokawa K."/>
            <person name="Hongoh Y."/>
        </authorList>
    </citation>
    <scope>NUCLEOTIDE SEQUENCE [LARGE SCALE GENOMIC DNA]</scope>
    <source>
        <strain evidence="6 7">S03</strain>
    </source>
</reference>
<dbReference type="InterPro" id="IPR023010">
    <property type="entry name" value="GcvPA"/>
</dbReference>
<accession>A0A6V8NFL7</accession>
<dbReference type="CDD" id="cd00613">
    <property type="entry name" value="GDC-P"/>
    <property type="match status" value="1"/>
</dbReference>
<evidence type="ECO:0000256" key="1">
    <source>
        <dbReference type="ARBA" id="ARBA00003788"/>
    </source>
</evidence>
<dbReference type="PANTHER" id="PTHR42806:SF1">
    <property type="entry name" value="GLYCINE DEHYDROGENASE (DECARBOXYLATING)"/>
    <property type="match status" value="1"/>
</dbReference>
<dbReference type="PANTHER" id="PTHR42806">
    <property type="entry name" value="GLYCINE CLEAVAGE SYSTEM P-PROTEIN"/>
    <property type="match status" value="1"/>
</dbReference>
<evidence type="ECO:0000256" key="3">
    <source>
        <dbReference type="ARBA" id="ARBA00049026"/>
    </source>
</evidence>
<dbReference type="InterPro" id="IPR015422">
    <property type="entry name" value="PyrdxlP-dep_Trfase_small"/>
</dbReference>
<evidence type="ECO:0000313" key="6">
    <source>
        <dbReference type="EMBL" id="GFP19062.1"/>
    </source>
</evidence>
<dbReference type="RefSeq" id="WP_176236817.1">
    <property type="nucleotide sequence ID" value="NZ_BLRU01000033.1"/>
</dbReference>
<sequence>MNYLPHTDEERKFMMDFIGIQSEEELFSSIPENLKDFQMDLPRPLSEMELVAEMKRVAAKNRTVDDRACFLGAGAYRHFIPSALEAIISRAEFYTCYTPYQPEISQGTLQSIFEFQTAICELTGMDVANASMYDGATAAAEAALMAMRITGCSRIVASKALHPEYLSVVKTYLRGLEVELRESHLADGAEDLEAIEELMDGETAAFVVQIPNFFGIVDDLTEISKATKGRGGLLIVCADLISLAVLKPPVEYGADICVGDGQPAGNALSFGGPHVGFLAAKEEYLRQMPGRIVGETLDSRGNRAFVLTLQAREQHIRRERATSNICSNQALNALAVTVYLSLLGRKGLRTVAEHCLQKAHFLAEKVTEVPGFKLTFEKPFFREFALTCPIKGSEVNRLLLKRGIVGGFELARFFPDLDKELLLCATDLTTREDIEKLASAIKEIKEAGLP</sequence>
<dbReference type="GO" id="GO:0009116">
    <property type="term" value="P:nucleoside metabolic process"/>
    <property type="evidence" value="ECO:0007669"/>
    <property type="project" value="InterPro"/>
</dbReference>
<comment type="function">
    <text evidence="1 4">The glycine cleavage system catalyzes the degradation of glycine. The P protein binds the alpha-amino group of glycine through its pyridoxal phosphate cofactor; CO(2) is released and the remaining methylamine moiety is then transferred to the lipoamide cofactor of the H protein.</text>
</comment>
<dbReference type="GO" id="GO:0004375">
    <property type="term" value="F:glycine dehydrogenase (decarboxylating) activity"/>
    <property type="evidence" value="ECO:0007669"/>
    <property type="project" value="UniProtKB-EC"/>
</dbReference>